<dbReference type="EMBL" id="BAAACF010000001">
    <property type="protein sequence ID" value="GAA0722032.1"/>
    <property type="molecule type" value="Genomic_DNA"/>
</dbReference>
<name>A0ABN1IV85_9CLOT</name>
<feature type="domain" description="Peptidase C45 hydrolase" evidence="1">
    <location>
        <begin position="103"/>
        <end position="316"/>
    </location>
</feature>
<evidence type="ECO:0000313" key="2">
    <source>
        <dbReference type="EMBL" id="GAA0722032.1"/>
    </source>
</evidence>
<dbReference type="NCBIfam" id="NF040521">
    <property type="entry name" value="C45_proenzyme"/>
    <property type="match status" value="1"/>
</dbReference>
<dbReference type="PANTHER" id="PTHR34180:SF1">
    <property type="entry name" value="BETA-ALANYL-DOPAMINE_CARCININE HYDROLASE"/>
    <property type="match status" value="1"/>
</dbReference>
<dbReference type="PANTHER" id="PTHR34180">
    <property type="entry name" value="PEPTIDASE C45"/>
    <property type="match status" value="1"/>
</dbReference>
<reference evidence="2 3" key="1">
    <citation type="journal article" date="2019" name="Int. J. Syst. Evol. Microbiol.">
        <title>The Global Catalogue of Microorganisms (GCM) 10K type strain sequencing project: providing services to taxonomists for standard genome sequencing and annotation.</title>
        <authorList>
            <consortium name="The Broad Institute Genomics Platform"/>
            <consortium name="The Broad Institute Genome Sequencing Center for Infectious Disease"/>
            <person name="Wu L."/>
            <person name="Ma J."/>
        </authorList>
    </citation>
    <scope>NUCLEOTIDE SEQUENCE [LARGE SCALE GENOMIC DNA]</scope>
    <source>
        <strain evidence="2 3">JCM 1405</strain>
    </source>
</reference>
<dbReference type="Proteomes" id="UP001500339">
    <property type="component" value="Unassembled WGS sequence"/>
</dbReference>
<gene>
    <name evidence="2" type="ORF">GCM10008905_13110</name>
</gene>
<comment type="caution">
    <text evidence="2">The sequence shown here is derived from an EMBL/GenBank/DDBJ whole genome shotgun (WGS) entry which is preliminary data.</text>
</comment>
<keyword evidence="3" id="KW-1185">Reference proteome</keyword>
<dbReference type="InterPro" id="IPR005079">
    <property type="entry name" value="Peptidase_C45_hydrolase"/>
</dbReference>
<dbReference type="InterPro" id="IPR047801">
    <property type="entry name" value="Peptidase_C45"/>
</dbReference>
<evidence type="ECO:0000259" key="1">
    <source>
        <dbReference type="Pfam" id="PF03417"/>
    </source>
</evidence>
<organism evidence="2 3">
    <name type="scientific">Clostridium malenominatum</name>
    <dbReference type="NCBI Taxonomy" id="1539"/>
    <lineage>
        <taxon>Bacteria</taxon>
        <taxon>Bacillati</taxon>
        <taxon>Bacillota</taxon>
        <taxon>Clostridia</taxon>
        <taxon>Eubacteriales</taxon>
        <taxon>Clostridiaceae</taxon>
        <taxon>Clostridium</taxon>
    </lineage>
</organism>
<accession>A0ABN1IV85</accession>
<dbReference type="RefSeq" id="WP_343768002.1">
    <property type="nucleotide sequence ID" value="NZ_BAAACF010000001.1"/>
</dbReference>
<evidence type="ECO:0000313" key="3">
    <source>
        <dbReference type="Proteomes" id="UP001500339"/>
    </source>
</evidence>
<dbReference type="InterPro" id="IPR047794">
    <property type="entry name" value="C45_proenzyme-like"/>
</dbReference>
<sequence length="345" mass="39576">MKNKIKLIEVKGSPYERGYKSGVELKYAIKSCIKAYVDLKNNKELMDKMLYIKALTKEVFPEYLLEVEGRADGAGVDRDLYFLIMCAELLNEGVGCTTLVFKRKDGTIILGHNEDDNYTPGNSALTKCWNNEDWFVTYDYCNMPFGNAFSFNSHGIVKTINYCYSENVSTKGIPRYFLQRYISEASSLEDFVKRCSIDNRGSGFHAVALDSKTNKALSIEVSANKISVKEIHNHYVHTNHYIHPGIFSVNEEVSAGSTSPFRLKKAGELLEEKINKVGDNISIKDFEEILNYRGKDYKSSILGIKEEPNFTCSRILYDTKVTDKVWMEFFEGEEHYYQDYNKFNI</sequence>
<proteinExistence type="predicted"/>
<dbReference type="Pfam" id="PF03417">
    <property type="entry name" value="AAT"/>
    <property type="match status" value="1"/>
</dbReference>
<dbReference type="Gene3D" id="3.60.60.10">
    <property type="entry name" value="Penicillin V Acylase, Chain A"/>
    <property type="match status" value="1"/>
</dbReference>
<protein>
    <recommendedName>
        <fullName evidence="1">Peptidase C45 hydrolase domain-containing protein</fullName>
    </recommendedName>
</protein>